<keyword evidence="1 4" id="KW-0808">Transferase</keyword>
<dbReference type="SUPFAM" id="SSF101473">
    <property type="entry name" value="DhaL-like"/>
    <property type="match status" value="1"/>
</dbReference>
<dbReference type="InterPro" id="IPR012737">
    <property type="entry name" value="DhaK_L_YcgS"/>
</dbReference>
<keyword evidence="5" id="KW-1185">Reference proteome</keyword>
<dbReference type="PROSITE" id="PS51480">
    <property type="entry name" value="DHAL"/>
    <property type="match status" value="1"/>
</dbReference>
<dbReference type="Proteomes" id="UP001597451">
    <property type="component" value="Unassembled WGS sequence"/>
</dbReference>
<keyword evidence="2 4" id="KW-0418">Kinase</keyword>
<dbReference type="RefSeq" id="WP_379562872.1">
    <property type="nucleotide sequence ID" value="NZ_JBHUMX010000041.1"/>
</dbReference>
<sequence length="214" mass="23520">MDTLTFNRDFFKRSITNMAELIEKERNYLTKLDSDIGDGDHGINLSIGFREVSNKLSEFDESAADIASLMKKVGMALLGKVGGASGPLYGSFFMKMGANVAGKDEVTFDEFVGMIENGVDAVQSRGKAEVGDKTMLDAFKPGIDFLKEEDYTGKEIEAFGQFIEKMKEGAESTVSLVAKKGRALRLGERSVGHKDPGSESSWMLMNAFYEEMSK</sequence>
<accession>A0ABW5Q3D6</accession>
<evidence type="ECO:0000256" key="1">
    <source>
        <dbReference type="ARBA" id="ARBA00022679"/>
    </source>
</evidence>
<dbReference type="NCBIfam" id="TIGR02365">
    <property type="entry name" value="dha_L_ycgS"/>
    <property type="match status" value="1"/>
</dbReference>
<reference evidence="5" key="1">
    <citation type="journal article" date="2019" name="Int. J. Syst. Evol. Microbiol.">
        <title>The Global Catalogue of Microorganisms (GCM) 10K type strain sequencing project: providing services to taxonomists for standard genome sequencing and annotation.</title>
        <authorList>
            <consortium name="The Broad Institute Genomics Platform"/>
            <consortium name="The Broad Institute Genome Sequencing Center for Infectious Disease"/>
            <person name="Wu L."/>
            <person name="Ma J."/>
        </authorList>
    </citation>
    <scope>NUCLEOTIDE SEQUENCE [LARGE SCALE GENOMIC DNA]</scope>
    <source>
        <strain evidence="5">TISTR 1858</strain>
    </source>
</reference>
<comment type="caution">
    <text evidence="4">The sequence shown here is derived from an EMBL/GenBank/DDBJ whole genome shotgun (WGS) entry which is preliminary data.</text>
</comment>
<gene>
    <name evidence="4" type="primary">dhaL</name>
    <name evidence="4" type="ORF">ACFSUN_14705</name>
</gene>
<name>A0ABW5Q3D6_9BACI</name>
<evidence type="ECO:0000313" key="4">
    <source>
        <dbReference type="EMBL" id="MFD2630034.1"/>
    </source>
</evidence>
<dbReference type="PANTHER" id="PTHR28629">
    <property type="entry name" value="TRIOKINASE/FMN CYCLASE"/>
    <property type="match status" value="1"/>
</dbReference>
<proteinExistence type="predicted"/>
<dbReference type="Pfam" id="PF02734">
    <property type="entry name" value="Dak2"/>
    <property type="match status" value="1"/>
</dbReference>
<evidence type="ECO:0000313" key="5">
    <source>
        <dbReference type="Proteomes" id="UP001597451"/>
    </source>
</evidence>
<dbReference type="EMBL" id="JBHUMX010000041">
    <property type="protein sequence ID" value="MFD2630034.1"/>
    <property type="molecule type" value="Genomic_DNA"/>
</dbReference>
<dbReference type="InterPro" id="IPR004007">
    <property type="entry name" value="DhaL_dom"/>
</dbReference>
<organism evidence="4 5">
    <name type="scientific">Oceanobacillus kapialis</name>
    <dbReference type="NCBI Taxonomy" id="481353"/>
    <lineage>
        <taxon>Bacteria</taxon>
        <taxon>Bacillati</taxon>
        <taxon>Bacillota</taxon>
        <taxon>Bacilli</taxon>
        <taxon>Bacillales</taxon>
        <taxon>Bacillaceae</taxon>
        <taxon>Oceanobacillus</taxon>
    </lineage>
</organism>
<dbReference type="PANTHER" id="PTHR28629:SF4">
    <property type="entry name" value="TRIOKINASE_FMN CYCLASE"/>
    <property type="match status" value="1"/>
</dbReference>
<dbReference type="InterPro" id="IPR036117">
    <property type="entry name" value="DhaL_dom_sf"/>
</dbReference>
<dbReference type="EC" id="2.7.1.121" evidence="4"/>
<evidence type="ECO:0000259" key="3">
    <source>
        <dbReference type="PROSITE" id="PS51480"/>
    </source>
</evidence>
<protein>
    <submittedName>
        <fullName evidence="4">Dihydroxyacetone kinase subunit DhaL</fullName>
        <ecNumber evidence="4">2.7.1.121</ecNumber>
    </submittedName>
</protein>
<dbReference type="InterPro" id="IPR050861">
    <property type="entry name" value="Dihydroxyacetone_Kinase"/>
</dbReference>
<feature type="domain" description="DhaL" evidence="3">
    <location>
        <begin position="9"/>
        <end position="210"/>
    </location>
</feature>
<evidence type="ECO:0000256" key="2">
    <source>
        <dbReference type="ARBA" id="ARBA00022777"/>
    </source>
</evidence>
<dbReference type="GO" id="GO:0047324">
    <property type="term" value="F:phosphoenolpyruvate-glycerone phosphotransferase activity"/>
    <property type="evidence" value="ECO:0007669"/>
    <property type="project" value="UniProtKB-EC"/>
</dbReference>
<dbReference type="Gene3D" id="1.25.40.340">
    <property type="match status" value="1"/>
</dbReference>
<dbReference type="SMART" id="SM01120">
    <property type="entry name" value="Dak2"/>
    <property type="match status" value="1"/>
</dbReference>